<keyword evidence="5" id="KW-1185">Reference proteome</keyword>
<reference evidence="4 5" key="1">
    <citation type="submission" date="2020-02" db="EMBL/GenBank/DDBJ databases">
        <title>Draft Genome Sequence of Verrucosispora sp. Strain CWR15, Isolated from Gulf of Mexico Sponge.</title>
        <authorList>
            <person name="Kennedy S.J."/>
            <person name="Cella E."/>
            <person name="Azarian T."/>
            <person name="Baker B.J."/>
            <person name="Shaw L.N."/>
        </authorList>
    </citation>
    <scope>NUCLEOTIDE SEQUENCE [LARGE SCALE GENOMIC DNA]</scope>
    <source>
        <strain evidence="4 5">CWR15</strain>
    </source>
</reference>
<gene>
    <name evidence="4" type="ORF">ENC19_16530</name>
</gene>
<dbReference type="GO" id="GO:0008168">
    <property type="term" value="F:methyltransferase activity"/>
    <property type="evidence" value="ECO:0007669"/>
    <property type="project" value="UniProtKB-KW"/>
</dbReference>
<dbReference type="AlphaFoldDB" id="A0A6M1KY42"/>
<evidence type="ECO:0000256" key="2">
    <source>
        <dbReference type="ARBA" id="ARBA00022679"/>
    </source>
</evidence>
<protein>
    <submittedName>
        <fullName evidence="4">Class I SAM-dependent methyltransferase</fullName>
    </submittedName>
</protein>
<keyword evidence="2 4" id="KW-0808">Transferase</keyword>
<sequence length="246" mass="27111">MSGRGVRVRWSRSWVSTYEPAAAGRLSRRTQAHLSILRPVYSVAVSVQSVRDAYSSMSEQYIALFDGGWQAHVGDTALVGGHLAGLDGAVLDLGCGPGHWTAYLHSLGVDVTGIDLVREFIDHARANFPGPAFRLGSMTELDVPDHSVVGILSWYSTIHLPPPELDQVLTEFRRMLTPSGRLVIGFFDSDDEVAAFDHKVLTAYRWPVDEFAALLTKAGFTELQRLRQQFPDRPDRRYAAIAASAT</sequence>
<dbReference type="PANTHER" id="PTHR43861">
    <property type="entry name" value="TRANS-ACONITATE 2-METHYLTRANSFERASE-RELATED"/>
    <property type="match status" value="1"/>
</dbReference>
<evidence type="ECO:0000259" key="3">
    <source>
        <dbReference type="Pfam" id="PF13649"/>
    </source>
</evidence>
<dbReference type="GO" id="GO:0032259">
    <property type="term" value="P:methylation"/>
    <property type="evidence" value="ECO:0007669"/>
    <property type="project" value="UniProtKB-KW"/>
</dbReference>
<comment type="caution">
    <text evidence="4">The sequence shown here is derived from an EMBL/GenBank/DDBJ whole genome shotgun (WGS) entry which is preliminary data.</text>
</comment>
<organism evidence="4 5">
    <name type="scientific">Verrucosispora sioxanthis</name>
    <dbReference type="NCBI Taxonomy" id="2499994"/>
    <lineage>
        <taxon>Bacteria</taxon>
        <taxon>Bacillati</taxon>
        <taxon>Actinomycetota</taxon>
        <taxon>Actinomycetes</taxon>
        <taxon>Micromonosporales</taxon>
        <taxon>Micromonosporaceae</taxon>
        <taxon>Micromonospora</taxon>
    </lineage>
</organism>
<evidence type="ECO:0000313" key="5">
    <source>
        <dbReference type="Proteomes" id="UP000478148"/>
    </source>
</evidence>
<dbReference type="SUPFAM" id="SSF53335">
    <property type="entry name" value="S-adenosyl-L-methionine-dependent methyltransferases"/>
    <property type="match status" value="1"/>
</dbReference>
<dbReference type="CDD" id="cd02440">
    <property type="entry name" value="AdoMet_MTases"/>
    <property type="match status" value="1"/>
</dbReference>
<dbReference type="Pfam" id="PF13649">
    <property type="entry name" value="Methyltransf_25"/>
    <property type="match status" value="1"/>
</dbReference>
<name>A0A6M1KY42_9ACTN</name>
<dbReference type="PANTHER" id="PTHR43861:SF1">
    <property type="entry name" value="TRANS-ACONITATE 2-METHYLTRANSFERASE"/>
    <property type="match status" value="1"/>
</dbReference>
<evidence type="ECO:0000313" key="4">
    <source>
        <dbReference type="EMBL" id="NGM14165.1"/>
    </source>
</evidence>
<keyword evidence="1 4" id="KW-0489">Methyltransferase</keyword>
<evidence type="ECO:0000256" key="1">
    <source>
        <dbReference type="ARBA" id="ARBA00022603"/>
    </source>
</evidence>
<dbReference type="Gene3D" id="3.40.50.150">
    <property type="entry name" value="Vaccinia Virus protein VP39"/>
    <property type="match status" value="1"/>
</dbReference>
<dbReference type="EMBL" id="SAIY01000005">
    <property type="protein sequence ID" value="NGM14165.1"/>
    <property type="molecule type" value="Genomic_DNA"/>
</dbReference>
<feature type="domain" description="Methyltransferase" evidence="3">
    <location>
        <begin position="90"/>
        <end position="180"/>
    </location>
</feature>
<accession>A0A6M1KY42</accession>
<proteinExistence type="predicted"/>
<dbReference type="InterPro" id="IPR029063">
    <property type="entry name" value="SAM-dependent_MTases_sf"/>
</dbReference>
<dbReference type="Proteomes" id="UP000478148">
    <property type="component" value="Unassembled WGS sequence"/>
</dbReference>
<dbReference type="InterPro" id="IPR041698">
    <property type="entry name" value="Methyltransf_25"/>
</dbReference>